<evidence type="ECO:0000256" key="11">
    <source>
        <dbReference type="ARBA" id="ARBA00022982"/>
    </source>
</evidence>
<feature type="transmembrane region" description="Helical" evidence="18">
    <location>
        <begin position="264"/>
        <end position="287"/>
    </location>
</feature>
<dbReference type="PRINTS" id="PR01436">
    <property type="entry name" value="NADHDHGNASE2"/>
</dbReference>
<evidence type="ECO:0000256" key="1">
    <source>
        <dbReference type="ARBA" id="ARBA00003257"/>
    </source>
</evidence>
<evidence type="ECO:0000256" key="3">
    <source>
        <dbReference type="ARBA" id="ARBA00007012"/>
    </source>
</evidence>
<evidence type="ECO:0000313" key="20">
    <source>
        <dbReference type="EMBL" id="APD14934.1"/>
    </source>
</evidence>
<dbReference type="GO" id="GO:0008137">
    <property type="term" value="F:NADH dehydrogenase (ubiquinone) activity"/>
    <property type="evidence" value="ECO:0007669"/>
    <property type="project" value="UniProtKB-EC"/>
</dbReference>
<feature type="transmembrane region" description="Helical" evidence="18">
    <location>
        <begin position="315"/>
        <end position="337"/>
    </location>
</feature>
<keyword evidence="7 18" id="KW-0679">Respiratory chain</keyword>
<feature type="transmembrane region" description="Helical" evidence="18">
    <location>
        <begin position="235"/>
        <end position="258"/>
    </location>
</feature>
<dbReference type="InterPro" id="IPR050175">
    <property type="entry name" value="Complex_I_Subunit_2"/>
</dbReference>
<comment type="catalytic activity">
    <reaction evidence="17 18">
        <text>a ubiquinone + NADH + 5 H(+)(in) = a ubiquinol + NAD(+) + 4 H(+)(out)</text>
        <dbReference type="Rhea" id="RHEA:29091"/>
        <dbReference type="Rhea" id="RHEA-COMP:9565"/>
        <dbReference type="Rhea" id="RHEA-COMP:9566"/>
        <dbReference type="ChEBI" id="CHEBI:15378"/>
        <dbReference type="ChEBI" id="CHEBI:16389"/>
        <dbReference type="ChEBI" id="CHEBI:17976"/>
        <dbReference type="ChEBI" id="CHEBI:57540"/>
        <dbReference type="ChEBI" id="CHEBI:57945"/>
        <dbReference type="EC" id="7.1.1.2"/>
    </reaction>
</comment>
<proteinExistence type="inferred from homology"/>
<evidence type="ECO:0000256" key="8">
    <source>
        <dbReference type="ARBA" id="ARBA00022692"/>
    </source>
</evidence>
<comment type="function">
    <text evidence="18">Core subunit of the mitochondrial membrane respiratory chain NADH dehydrogenase (Complex I) which catalyzes electron transfer from NADH through the respiratory chain, using ubiquinone as an electron acceptor. Essential for the catalytic activity and assembly of complex I.</text>
</comment>
<evidence type="ECO:0000256" key="6">
    <source>
        <dbReference type="ARBA" id="ARBA00022448"/>
    </source>
</evidence>
<protein>
    <recommendedName>
        <fullName evidence="5 18">NADH-ubiquinone oxidoreductase chain 2</fullName>
        <ecNumber evidence="4 18">7.1.1.2</ecNumber>
    </recommendedName>
</protein>
<keyword evidence="13 18" id="KW-0520">NAD</keyword>
<geneLocation type="mitochondrion" evidence="20"/>
<sequence>MFINLSKLFFFFTLFLGSMISISSSSLWGAWMGLEINLLSFIPIISSYKSSLFNEASIKYFIIQALASSMLLFFFVVMCMMMFNNTYFAHILISSSLFLKMGAAPFHFWFPEVMEGLSWLNSFILLTWQKFAPIIILSYLSMHASIFSMLVIIFSIFMGSVGGLNQTSLRKILAFSSINHIGWMLTALMINESLWALYFAVYASMNMIITIMFFKLNLNYLNQLFLSSFPIYNKISIFLMFFSFLGMPPLLGFIPKWFVIQSALFSFSLPIMIFMLMMSALTLYFYLRLMFSALLLTYPEMKPNLIYYHNPMMNFILNASMMINMVGILITSILLTFY</sequence>
<evidence type="ECO:0000256" key="13">
    <source>
        <dbReference type="ARBA" id="ARBA00023027"/>
    </source>
</evidence>
<dbReference type="GO" id="GO:0006120">
    <property type="term" value="P:mitochondrial electron transport, NADH to ubiquinone"/>
    <property type="evidence" value="ECO:0007669"/>
    <property type="project" value="InterPro"/>
</dbReference>
<dbReference type="AlphaFoldDB" id="A0A1J0M4K1"/>
<dbReference type="GO" id="GO:0005743">
    <property type="term" value="C:mitochondrial inner membrane"/>
    <property type="evidence" value="ECO:0007669"/>
    <property type="project" value="UniProtKB-SubCell"/>
</dbReference>
<evidence type="ECO:0000256" key="9">
    <source>
        <dbReference type="ARBA" id="ARBA00022792"/>
    </source>
</evidence>
<feature type="domain" description="NADH:quinone oxidoreductase/Mrp antiporter transmembrane" evidence="19">
    <location>
        <begin position="24"/>
        <end position="282"/>
    </location>
</feature>
<evidence type="ECO:0000256" key="12">
    <source>
        <dbReference type="ARBA" id="ARBA00022989"/>
    </source>
</evidence>
<evidence type="ECO:0000256" key="2">
    <source>
        <dbReference type="ARBA" id="ARBA00004448"/>
    </source>
</evidence>
<dbReference type="InterPro" id="IPR001750">
    <property type="entry name" value="ND/Mrp_TM"/>
</dbReference>
<keyword evidence="8 18" id="KW-0812">Transmembrane</keyword>
<keyword evidence="6" id="KW-0813">Transport</keyword>
<evidence type="ECO:0000256" key="16">
    <source>
        <dbReference type="ARBA" id="ARBA00023136"/>
    </source>
</evidence>
<feature type="transmembrane region" description="Helical" evidence="18">
    <location>
        <begin position="196"/>
        <end position="214"/>
    </location>
</feature>
<keyword evidence="12 18" id="KW-1133">Transmembrane helix</keyword>
<keyword evidence="10 18" id="KW-1278">Translocase</keyword>
<evidence type="ECO:0000256" key="5">
    <source>
        <dbReference type="ARBA" id="ARBA00021008"/>
    </source>
</evidence>
<comment type="subcellular location">
    <subcellularLocation>
        <location evidence="2 18">Mitochondrion inner membrane</location>
        <topology evidence="2 18">Multi-pass membrane protein</topology>
    </subcellularLocation>
</comment>
<comment type="function">
    <text evidence="1">Core subunit of the mitochondrial membrane respiratory chain NADH dehydrogenase (Complex I) that is believed to belong to the minimal assembly required for catalysis. Complex I functions in the transfer of electrons from NADH to the respiratory chain. The immediate electron acceptor for the enzyme is believed to be ubiquinone.</text>
</comment>
<keyword evidence="16 18" id="KW-0472">Membrane</keyword>
<dbReference type="EC" id="7.1.1.2" evidence="4 18"/>
<evidence type="ECO:0000259" key="19">
    <source>
        <dbReference type="Pfam" id="PF00361"/>
    </source>
</evidence>
<feature type="transmembrane region" description="Helical" evidence="18">
    <location>
        <begin position="146"/>
        <end position="165"/>
    </location>
</feature>
<organism evidence="20">
    <name type="scientific">Tridactylus sp. NS-2016</name>
    <dbReference type="NCBI Taxonomy" id="1914572"/>
    <lineage>
        <taxon>Eukaryota</taxon>
        <taxon>Metazoa</taxon>
        <taxon>Ecdysozoa</taxon>
        <taxon>Arthropoda</taxon>
        <taxon>Hexapoda</taxon>
        <taxon>Insecta</taxon>
        <taxon>Pterygota</taxon>
        <taxon>Neoptera</taxon>
        <taxon>Polyneoptera</taxon>
        <taxon>Orthoptera</taxon>
        <taxon>Caelifera</taxon>
        <taxon>Tridactylidea</taxon>
        <taxon>Tridactyloidea</taxon>
        <taxon>Tridactylidae</taxon>
        <taxon>Tridactylus</taxon>
    </lineage>
</organism>
<evidence type="ECO:0000256" key="18">
    <source>
        <dbReference type="RuleBase" id="RU003403"/>
    </source>
</evidence>
<keyword evidence="9 18" id="KW-0999">Mitochondrion inner membrane</keyword>
<evidence type="ECO:0000256" key="14">
    <source>
        <dbReference type="ARBA" id="ARBA00023075"/>
    </source>
</evidence>
<gene>
    <name evidence="20" type="primary">ND2</name>
</gene>
<dbReference type="PANTHER" id="PTHR46552:SF1">
    <property type="entry name" value="NADH-UBIQUINONE OXIDOREDUCTASE CHAIN 2"/>
    <property type="match status" value="1"/>
</dbReference>
<keyword evidence="11 18" id="KW-0249">Electron transport</keyword>
<keyword evidence="15 18" id="KW-0496">Mitochondrion</keyword>
<evidence type="ECO:0000256" key="4">
    <source>
        <dbReference type="ARBA" id="ARBA00012944"/>
    </source>
</evidence>
<name>A0A1J0M4K1_9ORTH</name>
<dbReference type="InterPro" id="IPR003917">
    <property type="entry name" value="NADH_UbQ_OxRdtase_chain2"/>
</dbReference>
<dbReference type="EMBL" id="KX673204">
    <property type="protein sequence ID" value="APD14934.1"/>
    <property type="molecule type" value="Genomic_DNA"/>
</dbReference>
<comment type="similarity">
    <text evidence="3 18">Belongs to the complex I subunit 2 family.</text>
</comment>
<evidence type="ECO:0000256" key="10">
    <source>
        <dbReference type="ARBA" id="ARBA00022967"/>
    </source>
</evidence>
<feature type="transmembrane region" description="Helical" evidence="18">
    <location>
        <begin position="89"/>
        <end position="110"/>
    </location>
</feature>
<accession>A0A1J0M4K1</accession>
<dbReference type="Pfam" id="PF00361">
    <property type="entry name" value="Proton_antipo_M"/>
    <property type="match status" value="1"/>
</dbReference>
<feature type="transmembrane region" description="Helical" evidence="18">
    <location>
        <begin position="60"/>
        <end position="83"/>
    </location>
</feature>
<evidence type="ECO:0000256" key="17">
    <source>
        <dbReference type="ARBA" id="ARBA00049551"/>
    </source>
</evidence>
<evidence type="ECO:0000256" key="15">
    <source>
        <dbReference type="ARBA" id="ARBA00023128"/>
    </source>
</evidence>
<keyword evidence="14 18" id="KW-0830">Ubiquinone</keyword>
<reference evidence="20" key="1">
    <citation type="journal article" date="2016" name="Sci. Rep.">
        <title>Molecular phylogeny of Polyneoptera (Insecta) inferred from expanded mitogenomic data.</title>
        <authorList>
            <person name="Song N."/>
            <person name="Li H."/>
            <person name="Song F."/>
            <person name="Cai W."/>
        </authorList>
    </citation>
    <scope>NUCLEOTIDE SEQUENCE</scope>
</reference>
<dbReference type="PANTHER" id="PTHR46552">
    <property type="entry name" value="NADH-UBIQUINONE OXIDOREDUCTASE CHAIN 2"/>
    <property type="match status" value="1"/>
</dbReference>
<evidence type="ECO:0000256" key="7">
    <source>
        <dbReference type="ARBA" id="ARBA00022660"/>
    </source>
</evidence>